<dbReference type="HAMAP" id="MF_04157">
    <property type="entry name" value="PRIMASE_T4"/>
    <property type="match status" value="1"/>
</dbReference>
<sequence>MSSYIDIKYVSLISPYLTQFKKKGDYLWNFRCPYCGDSKKNRTKARGFVYRKKNDLFYKCHNCGVGTTLGKLIEYLDSKTYKDYILERYKTGSNNITPEPEWKFDEPVFRKKDVLSSLKSISELEEQHPARKIVEDRKIPKEALRDLFLCDAFYKFTNTLIPNKFPSLDGDHPRLLIPFRDVKGEIFAYQGRAFGKEQPKYITIKLKNDSKVFGLDKIDRDKHIYVVEGPLDSLFLDNCLAVGGSEFSNLPKENTTIVFDNEPRNQEICNNIEESIRKEYSVCLWPVQNPHKDINDMILSGMSSSDITSQIKENTY</sequence>
<protein>
    <recommendedName>
        <fullName evidence="2">DNA primase</fullName>
    </recommendedName>
</protein>
<dbReference type="SUPFAM" id="SSF56731">
    <property type="entry name" value="DNA primase core"/>
    <property type="match status" value="1"/>
</dbReference>
<dbReference type="SUPFAM" id="SSF57783">
    <property type="entry name" value="Zinc beta-ribbon"/>
    <property type="match status" value="1"/>
</dbReference>
<dbReference type="InterPro" id="IPR046392">
    <property type="entry name" value="PRIMASE_T4"/>
</dbReference>
<dbReference type="GO" id="GO:0006260">
    <property type="term" value="P:DNA replication"/>
    <property type="evidence" value="ECO:0007669"/>
    <property type="project" value="InterPro"/>
</dbReference>
<feature type="non-terminal residue" evidence="1">
    <location>
        <position position="316"/>
    </location>
</feature>
<organism evidence="1">
    <name type="scientific">marine metagenome</name>
    <dbReference type="NCBI Taxonomy" id="408172"/>
    <lineage>
        <taxon>unclassified sequences</taxon>
        <taxon>metagenomes</taxon>
        <taxon>ecological metagenomes</taxon>
    </lineage>
</organism>
<accession>A0A382LM77</accession>
<evidence type="ECO:0008006" key="2">
    <source>
        <dbReference type="Google" id="ProtNLM"/>
    </source>
</evidence>
<name>A0A382LM77_9ZZZZ</name>
<proteinExistence type="inferred from homology"/>
<dbReference type="InterPro" id="IPR036977">
    <property type="entry name" value="DNA_primase_Znf_CHC2"/>
</dbReference>
<dbReference type="GO" id="GO:0008270">
    <property type="term" value="F:zinc ion binding"/>
    <property type="evidence" value="ECO:0007669"/>
    <property type="project" value="InterPro"/>
</dbReference>
<dbReference type="AlphaFoldDB" id="A0A382LM77"/>
<gene>
    <name evidence="1" type="ORF">METZ01_LOCUS289739</name>
</gene>
<dbReference type="Gene3D" id="3.90.580.10">
    <property type="entry name" value="Zinc finger, CHC2-type domain"/>
    <property type="match status" value="1"/>
</dbReference>
<reference evidence="1" key="1">
    <citation type="submission" date="2018-05" db="EMBL/GenBank/DDBJ databases">
        <authorList>
            <person name="Lanie J.A."/>
            <person name="Ng W.-L."/>
            <person name="Kazmierczak K.M."/>
            <person name="Andrzejewski T.M."/>
            <person name="Davidsen T.M."/>
            <person name="Wayne K.J."/>
            <person name="Tettelin H."/>
            <person name="Glass J.I."/>
            <person name="Rusch D."/>
            <person name="Podicherti R."/>
            <person name="Tsui H.-C.T."/>
            <person name="Winkler M.E."/>
        </authorList>
    </citation>
    <scope>NUCLEOTIDE SEQUENCE</scope>
</reference>
<dbReference type="GO" id="GO:0003677">
    <property type="term" value="F:DNA binding"/>
    <property type="evidence" value="ECO:0007669"/>
    <property type="project" value="InterPro"/>
</dbReference>
<dbReference type="EMBL" id="UINC01087482">
    <property type="protein sequence ID" value="SVC36885.1"/>
    <property type="molecule type" value="Genomic_DNA"/>
</dbReference>
<evidence type="ECO:0000313" key="1">
    <source>
        <dbReference type="EMBL" id="SVC36885.1"/>
    </source>
</evidence>